<dbReference type="NCBIfam" id="TIGR03354">
    <property type="entry name" value="VI_FHA"/>
    <property type="match status" value="1"/>
</dbReference>
<evidence type="ECO:0000313" key="3">
    <source>
        <dbReference type="EMBL" id="ODJ87162.1"/>
    </source>
</evidence>
<dbReference type="SUPFAM" id="SSF49879">
    <property type="entry name" value="SMAD/FHA domain"/>
    <property type="match status" value="1"/>
</dbReference>
<feature type="compositionally biased region" description="Acidic residues" evidence="1">
    <location>
        <begin position="165"/>
        <end position="181"/>
    </location>
</feature>
<dbReference type="Proteomes" id="UP000094769">
    <property type="component" value="Unassembled WGS sequence"/>
</dbReference>
<feature type="compositionally biased region" description="Polar residues" evidence="1">
    <location>
        <begin position="184"/>
        <end position="206"/>
    </location>
</feature>
<accession>A0A7Z1AES8</accession>
<dbReference type="InterPro" id="IPR008984">
    <property type="entry name" value="SMAD_FHA_dom_sf"/>
</dbReference>
<feature type="domain" description="FHA" evidence="2">
    <location>
        <begin position="35"/>
        <end position="85"/>
    </location>
</feature>
<dbReference type="InterPro" id="IPR000253">
    <property type="entry name" value="FHA_dom"/>
</dbReference>
<dbReference type="OrthoDB" id="273564at2"/>
<name>A0A7Z1AES8_9GAMM</name>
<evidence type="ECO:0000256" key="1">
    <source>
        <dbReference type="SAM" id="MobiDB-lite"/>
    </source>
</evidence>
<dbReference type="AlphaFoldDB" id="A0A7Z1AES8"/>
<dbReference type="PROSITE" id="PS50006">
    <property type="entry name" value="FHA_DOMAIN"/>
    <property type="match status" value="1"/>
</dbReference>
<comment type="caution">
    <text evidence="3">The sequence shown here is derived from an EMBL/GenBank/DDBJ whole genome shotgun (WGS) entry which is preliminary data.</text>
</comment>
<dbReference type="SMART" id="SM00240">
    <property type="entry name" value="FHA"/>
    <property type="match status" value="1"/>
</dbReference>
<evidence type="ECO:0000259" key="2">
    <source>
        <dbReference type="PROSITE" id="PS50006"/>
    </source>
</evidence>
<dbReference type="Pfam" id="PF20232">
    <property type="entry name" value="T6SS_FHA_C"/>
    <property type="match status" value="1"/>
</dbReference>
<gene>
    <name evidence="3" type="ORF">CODIS_26790</name>
</gene>
<dbReference type="Gene3D" id="2.60.200.20">
    <property type="match status" value="1"/>
</dbReference>
<evidence type="ECO:0000313" key="4">
    <source>
        <dbReference type="Proteomes" id="UP000094769"/>
    </source>
</evidence>
<dbReference type="EMBL" id="MARB01000014">
    <property type="protein sequence ID" value="ODJ87162.1"/>
    <property type="molecule type" value="Genomic_DNA"/>
</dbReference>
<sequence>MFSESGAMKITLTVNQVAGAPPTQPMTVTFDQQGGSIGRRDENDWILPDPERFISGRHAQIDFSDESFHITDLSANGVFINRSAQPLGKNNRVALQDGDSFTIGDYEIGVSVEKPASQTLETNNFEGLDDPFARMVDAEAGQDLEEAFSTPLEQPQLEQVIEEEYSLDEPETPSLEMDEPSPESGASSLPSQSDHTSDLNAYFNQPTPIPEDWDLDDDGSDRKDESQALSPPGLPPLDQEPVPATPPQPSHIPPLQPSDLNEPSPAVNRESIPRPGGQADTAATAPVQPPSERAAPNIAQSSDEATMRRVLAESMGISEEHIADLPMETLLQNLGKILRTSVNGTMSILRARAQMKGEFRMSQTMIQPVENNPLKFSINIEEALRHIINPNPSSGYLSPLSAFEEAHEDIEAHMLAVMVGMQAALHAVLQRFKPEILEQRLGQQAILEKLPLYRQAKTWELFTELYSEIANEAEDDFHQLFGRTFSQAYEEQIRRLESLKQPDSGLPN</sequence>
<dbReference type="Pfam" id="PF00498">
    <property type="entry name" value="FHA"/>
    <property type="match status" value="1"/>
</dbReference>
<organism evidence="3 4">
    <name type="scientific">Candidatus Thiodiazotropha endolucinida</name>
    <dbReference type="NCBI Taxonomy" id="1655433"/>
    <lineage>
        <taxon>Bacteria</taxon>
        <taxon>Pseudomonadati</taxon>
        <taxon>Pseudomonadota</taxon>
        <taxon>Gammaproteobacteria</taxon>
        <taxon>Chromatiales</taxon>
        <taxon>Sedimenticolaceae</taxon>
        <taxon>Candidatus Thiodiazotropha</taxon>
    </lineage>
</organism>
<keyword evidence="4" id="KW-1185">Reference proteome</keyword>
<feature type="region of interest" description="Disordered" evidence="1">
    <location>
        <begin position="165"/>
        <end position="304"/>
    </location>
</feature>
<reference evidence="3 4" key="1">
    <citation type="submission" date="2016-06" db="EMBL/GenBank/DDBJ databases">
        <title>Genome sequence of endosymbiont of Candidatus Endolucinida thiodiazotropha.</title>
        <authorList>
            <person name="Poehlein A."/>
            <person name="Koenig S."/>
            <person name="Heiden S.E."/>
            <person name="Thuermer A."/>
            <person name="Voget S."/>
            <person name="Daniel R."/>
            <person name="Markert S."/>
            <person name="Gros O."/>
            <person name="Schweder T."/>
        </authorList>
    </citation>
    <scope>NUCLEOTIDE SEQUENCE [LARGE SCALE GENOMIC DNA]</scope>
    <source>
        <strain evidence="3 4">COS</strain>
    </source>
</reference>
<feature type="compositionally biased region" description="Pro residues" evidence="1">
    <location>
        <begin position="243"/>
        <end position="256"/>
    </location>
</feature>
<dbReference type="InterPro" id="IPR017735">
    <property type="entry name" value="T6SS_FHA"/>
</dbReference>
<proteinExistence type="predicted"/>
<dbReference type="InterPro" id="IPR046883">
    <property type="entry name" value="T6SS_FHA_C"/>
</dbReference>
<protein>
    <submittedName>
        <fullName evidence="3">FHA domain protein</fullName>
    </submittedName>
</protein>
<dbReference type="CDD" id="cd00060">
    <property type="entry name" value="FHA"/>
    <property type="match status" value="1"/>
</dbReference>